<feature type="transmembrane region" description="Helical" evidence="6">
    <location>
        <begin position="419"/>
        <end position="441"/>
    </location>
</feature>
<dbReference type="Pfam" id="PF01943">
    <property type="entry name" value="Polysacc_synt"/>
    <property type="match status" value="1"/>
</dbReference>
<evidence type="ECO:0000256" key="4">
    <source>
        <dbReference type="ARBA" id="ARBA00022989"/>
    </source>
</evidence>
<feature type="transmembrane region" description="Helical" evidence="6">
    <location>
        <begin position="59"/>
        <end position="84"/>
    </location>
</feature>
<accession>A0AAU7DF13</accession>
<keyword evidence="5 6" id="KW-0472">Membrane</keyword>
<name>A0AAU7DF13_9BACT</name>
<feature type="transmembrane region" description="Helical" evidence="6">
    <location>
        <begin position="203"/>
        <end position="226"/>
    </location>
</feature>
<dbReference type="AlphaFoldDB" id="A0AAU7DF13"/>
<evidence type="ECO:0000256" key="5">
    <source>
        <dbReference type="ARBA" id="ARBA00023136"/>
    </source>
</evidence>
<feature type="transmembrane region" description="Helical" evidence="6">
    <location>
        <begin position="392"/>
        <end position="412"/>
    </location>
</feature>
<evidence type="ECO:0000256" key="2">
    <source>
        <dbReference type="ARBA" id="ARBA00022475"/>
    </source>
</evidence>
<feature type="transmembrane region" description="Helical" evidence="6">
    <location>
        <begin position="293"/>
        <end position="309"/>
    </location>
</feature>
<proteinExistence type="predicted"/>
<dbReference type="PANTHER" id="PTHR30250:SF26">
    <property type="entry name" value="PSMA PROTEIN"/>
    <property type="match status" value="1"/>
</dbReference>
<feature type="transmembrane region" description="Helical" evidence="6">
    <location>
        <begin position="145"/>
        <end position="164"/>
    </location>
</feature>
<keyword evidence="3 6" id="KW-0812">Transmembrane</keyword>
<feature type="transmembrane region" description="Helical" evidence="6">
    <location>
        <begin position="176"/>
        <end position="197"/>
    </location>
</feature>
<feature type="transmembrane region" description="Helical" evidence="6">
    <location>
        <begin position="105"/>
        <end position="125"/>
    </location>
</feature>
<dbReference type="PANTHER" id="PTHR30250">
    <property type="entry name" value="PST FAMILY PREDICTED COLANIC ACID TRANSPORTER"/>
    <property type="match status" value="1"/>
</dbReference>
<organism evidence="7">
    <name type="scientific">Telmatobacter sp. DSM 110680</name>
    <dbReference type="NCBI Taxonomy" id="3036704"/>
    <lineage>
        <taxon>Bacteria</taxon>
        <taxon>Pseudomonadati</taxon>
        <taxon>Acidobacteriota</taxon>
        <taxon>Terriglobia</taxon>
        <taxon>Terriglobales</taxon>
        <taxon>Acidobacteriaceae</taxon>
        <taxon>Telmatobacter</taxon>
    </lineage>
</organism>
<dbReference type="InterPro" id="IPR050833">
    <property type="entry name" value="Poly_Biosynth_Transport"/>
</dbReference>
<reference evidence="7" key="1">
    <citation type="submission" date="2023-03" db="EMBL/GenBank/DDBJ databases">
        <title>Edaphobacter sp.</title>
        <authorList>
            <person name="Huber K.J."/>
            <person name="Papendorf J."/>
            <person name="Pilke C."/>
            <person name="Bunk B."/>
            <person name="Sproeer C."/>
            <person name="Pester M."/>
        </authorList>
    </citation>
    <scope>NUCLEOTIDE SEQUENCE</scope>
    <source>
        <strain evidence="7">DSM 110680</strain>
    </source>
</reference>
<dbReference type="EMBL" id="CP121196">
    <property type="protein sequence ID" value="XBH15737.1"/>
    <property type="molecule type" value="Genomic_DNA"/>
</dbReference>
<keyword evidence="4 6" id="KW-1133">Transmembrane helix</keyword>
<keyword evidence="2" id="KW-1003">Cell membrane</keyword>
<evidence type="ECO:0000256" key="3">
    <source>
        <dbReference type="ARBA" id="ARBA00022692"/>
    </source>
</evidence>
<evidence type="ECO:0000256" key="6">
    <source>
        <dbReference type="SAM" id="Phobius"/>
    </source>
</evidence>
<sequence>MSVFRLRSHDTSTEGGRSKERLRRAGLTTVSAGAARVIGLLVSLVTLPLTFKYLGPERYGLWMVLISIISAMGFADLGIGNGLVNAISEAYGKDDRNLAREYVTSAFVMMLGIALFLSAAGAAAFPFMPWMRLFNVESAALAVEGSHAILVLYAWFVISIPIGIITRAQSGLQQGYIPQVVGALGSVLTLIALLLAIRLHGSLAWLVFASTMGSVTATAFNGWLLFYEHPWLLPARHAYRRSAASKILKLGLMFFVLQCAVTIGYTSDNIVITQILGAAAVAAYAVPQKLFSFVGLVVGVAITPLWPAYGEALARGDVSWVRRVFFSSLWLTFVISGSFCTLLVLTGPWILRVFFGRSLHAPLSLLIVLGLWGVVAAVSASTSILLNGAGVLRVQAIAAVIASLTNLALSIILTRRFGVIGVCLGSIITQLAITFPIYAFIIRDLFGEIAKAKFENIEERRAASTETI</sequence>
<comment type="subcellular location">
    <subcellularLocation>
        <location evidence="1">Cell membrane</location>
        <topology evidence="1">Multi-pass membrane protein</topology>
    </subcellularLocation>
</comment>
<feature type="transmembrane region" description="Helical" evidence="6">
    <location>
        <begin position="270"/>
        <end position="286"/>
    </location>
</feature>
<feature type="transmembrane region" description="Helical" evidence="6">
    <location>
        <begin position="363"/>
        <end position="386"/>
    </location>
</feature>
<evidence type="ECO:0000313" key="7">
    <source>
        <dbReference type="EMBL" id="XBH15737.1"/>
    </source>
</evidence>
<gene>
    <name evidence="7" type="ORF">P8935_14275</name>
</gene>
<dbReference type="RefSeq" id="WP_348260968.1">
    <property type="nucleotide sequence ID" value="NZ_CP121196.1"/>
</dbReference>
<feature type="transmembrane region" description="Helical" evidence="6">
    <location>
        <begin position="329"/>
        <end position="351"/>
    </location>
</feature>
<dbReference type="InterPro" id="IPR002797">
    <property type="entry name" value="Polysacc_synth"/>
</dbReference>
<feature type="transmembrane region" description="Helical" evidence="6">
    <location>
        <begin position="247"/>
        <end position="264"/>
    </location>
</feature>
<dbReference type="GO" id="GO:0005886">
    <property type="term" value="C:plasma membrane"/>
    <property type="evidence" value="ECO:0007669"/>
    <property type="project" value="UniProtKB-SubCell"/>
</dbReference>
<feature type="transmembrane region" description="Helical" evidence="6">
    <location>
        <begin position="25"/>
        <end position="47"/>
    </location>
</feature>
<evidence type="ECO:0000256" key="1">
    <source>
        <dbReference type="ARBA" id="ARBA00004651"/>
    </source>
</evidence>
<protein>
    <submittedName>
        <fullName evidence="7">Oligosaccharide flippase family protein</fullName>
    </submittedName>
</protein>